<accession>W7HTM2</accession>
<evidence type="ECO:0000256" key="6">
    <source>
        <dbReference type="ARBA" id="ARBA00023015"/>
    </source>
</evidence>
<keyword evidence="7" id="KW-0804">Transcription</keyword>
<dbReference type="Proteomes" id="UP000024837">
    <property type="component" value="Unassembled WGS sequence"/>
</dbReference>
<feature type="compositionally biased region" description="Basic and acidic residues" evidence="10">
    <location>
        <begin position="281"/>
        <end position="301"/>
    </location>
</feature>
<name>W7HTM2_9PEZI</name>
<comment type="subcellular location">
    <subcellularLocation>
        <location evidence="1">Nucleus</location>
    </subcellularLocation>
</comment>
<dbReference type="GO" id="GO:0005634">
    <property type="term" value="C:nucleus"/>
    <property type="evidence" value="ECO:0007669"/>
    <property type="project" value="UniProtKB-SubCell"/>
</dbReference>
<feature type="region of interest" description="Disordered" evidence="10">
    <location>
        <begin position="496"/>
        <end position="557"/>
    </location>
</feature>
<sequence length="557" mass="61508">MMASSPLASRLSAALPPSSPPFNIHYVSHPPKPCDPLYAAPYGSKAPRTTLSSHFLALSSSSTSILAYSIEVHIYTTRTRTTLFVSKADSTGFLPKSPPTASKGLASPIRAITTAFLEYLIETTRRSGATTHLTLFARAQDQYIFPNSVRNKGKHVLSDIQLIRWWAKVFDPILSTAAPQKQPKGYILVPGLDRIDLRNVFPSQQWIHGHPYDDPSKPVRQCIPHFEDDPKARFMDELEEQGWKSAANMKQFWELMAFRQECSLGKSVGFLSVLFEAEQESKKSSQSKSREQLHPRERKPSNSENQANPTKKKLRLPPDIHAASTHTIARLLRDPDTQVLLAKRADTLSGRISSFASGKSSVPGDCKFGRVLSRKDYDRLMASLLDSDFEGLKCAKESSEMWIDLAGTENLPVRAVDGECLRTMASDGGEENTNFNVLPVSKGELKDDATGTAAGPNLLQPRRKSKTGTEPVITVLQPRKKEKLQEGGSTIPTATVLQPRQGEPLQETGFDEPKMPVQKVNVLQPRRKASLAIDHNGGTNSSENRPRSNGVMVQGMD</sequence>
<evidence type="ECO:0000256" key="8">
    <source>
        <dbReference type="ARBA" id="ARBA00023242"/>
    </source>
</evidence>
<keyword evidence="5" id="KW-0007">Acetylation</keyword>
<feature type="region of interest" description="Disordered" evidence="10">
    <location>
        <begin position="281"/>
        <end position="317"/>
    </location>
</feature>
<evidence type="ECO:0000256" key="9">
    <source>
        <dbReference type="ARBA" id="ARBA00048940"/>
    </source>
</evidence>
<evidence type="ECO:0000256" key="2">
    <source>
        <dbReference type="ARBA" id="ARBA00013184"/>
    </source>
</evidence>
<keyword evidence="4" id="KW-0227">DNA damage</keyword>
<dbReference type="InterPro" id="IPR016849">
    <property type="entry name" value="Rtt109"/>
</dbReference>
<dbReference type="OrthoDB" id="3361892at2759"/>
<dbReference type="InterPro" id="IPR013178">
    <property type="entry name" value="Histone_AcTrfase_Rtt109/CBP"/>
</dbReference>
<keyword evidence="8" id="KW-0539">Nucleus</keyword>
<evidence type="ECO:0000256" key="3">
    <source>
        <dbReference type="ARBA" id="ARBA00022679"/>
    </source>
</evidence>
<comment type="catalytic activity">
    <reaction evidence="9">
        <text>L-lysyl-[histone] + acetyl-CoA = N(6)-acetyl-L-lysyl-[histone] + CoA + H(+)</text>
        <dbReference type="Rhea" id="RHEA:21992"/>
        <dbReference type="Rhea" id="RHEA-COMP:9845"/>
        <dbReference type="Rhea" id="RHEA-COMP:11338"/>
        <dbReference type="ChEBI" id="CHEBI:15378"/>
        <dbReference type="ChEBI" id="CHEBI:29969"/>
        <dbReference type="ChEBI" id="CHEBI:57287"/>
        <dbReference type="ChEBI" id="CHEBI:57288"/>
        <dbReference type="ChEBI" id="CHEBI:61930"/>
        <dbReference type="EC" id="2.3.1.48"/>
    </reaction>
    <physiologicalReaction direction="left-to-right" evidence="9">
        <dbReference type="Rhea" id="RHEA:21993"/>
    </physiologicalReaction>
</comment>
<reference evidence="11 12" key="1">
    <citation type="submission" date="2013-05" db="EMBL/GenBank/DDBJ databases">
        <title>Drechslerella stenobrocha genome reveals carnivorous origination and mechanical trapping mechanism of predatory fungi.</title>
        <authorList>
            <person name="Liu X."/>
            <person name="Zhang W."/>
            <person name="Liu K."/>
        </authorList>
    </citation>
    <scope>NUCLEOTIDE SEQUENCE [LARGE SCALE GENOMIC DNA]</scope>
    <source>
        <strain evidence="11 12">248</strain>
    </source>
</reference>
<evidence type="ECO:0000256" key="4">
    <source>
        <dbReference type="ARBA" id="ARBA00022763"/>
    </source>
</evidence>
<dbReference type="EMBL" id="KI966410">
    <property type="protein sequence ID" value="EWC47456.1"/>
    <property type="molecule type" value="Genomic_DNA"/>
</dbReference>
<feature type="region of interest" description="Disordered" evidence="10">
    <location>
        <begin position="447"/>
        <end position="468"/>
    </location>
</feature>
<dbReference type="EC" id="2.3.1.48" evidence="2"/>
<protein>
    <recommendedName>
        <fullName evidence="2">histone acetyltransferase</fullName>
        <ecNumber evidence="2">2.3.1.48</ecNumber>
    </recommendedName>
</protein>
<dbReference type="GO" id="GO:0006355">
    <property type="term" value="P:regulation of DNA-templated transcription"/>
    <property type="evidence" value="ECO:0007669"/>
    <property type="project" value="InterPro"/>
</dbReference>
<dbReference type="Pfam" id="PF08214">
    <property type="entry name" value="HAT_KAT11"/>
    <property type="match status" value="1"/>
</dbReference>
<gene>
    <name evidence="11" type="ORF">DRE_00424</name>
</gene>
<dbReference type="GO" id="GO:0006974">
    <property type="term" value="P:DNA damage response"/>
    <property type="evidence" value="ECO:0007669"/>
    <property type="project" value="UniProtKB-KW"/>
</dbReference>
<keyword evidence="6" id="KW-0805">Transcription regulation</keyword>
<keyword evidence="3" id="KW-0808">Transferase</keyword>
<dbReference type="HOGENOM" id="CLU_511984_0_0_1"/>
<dbReference type="SMART" id="SM01250">
    <property type="entry name" value="KAT11"/>
    <property type="match status" value="1"/>
</dbReference>
<dbReference type="InterPro" id="IPR051236">
    <property type="entry name" value="HAT_RTT109-like"/>
</dbReference>
<evidence type="ECO:0000313" key="11">
    <source>
        <dbReference type="EMBL" id="EWC47456.1"/>
    </source>
</evidence>
<dbReference type="PANTHER" id="PTHR31571:SF2">
    <property type="entry name" value="HISTONE ACETYLTRANSFERASE RTT109"/>
    <property type="match status" value="1"/>
</dbReference>
<evidence type="ECO:0000256" key="1">
    <source>
        <dbReference type="ARBA" id="ARBA00004123"/>
    </source>
</evidence>
<evidence type="ECO:0000256" key="7">
    <source>
        <dbReference type="ARBA" id="ARBA00023163"/>
    </source>
</evidence>
<proteinExistence type="predicted"/>
<dbReference type="GO" id="GO:0032931">
    <property type="term" value="F:histone H3K56 acetyltransferase activity"/>
    <property type="evidence" value="ECO:0007669"/>
    <property type="project" value="TreeGrafter"/>
</dbReference>
<evidence type="ECO:0000256" key="10">
    <source>
        <dbReference type="SAM" id="MobiDB-lite"/>
    </source>
</evidence>
<evidence type="ECO:0000256" key="5">
    <source>
        <dbReference type="ARBA" id="ARBA00022990"/>
    </source>
</evidence>
<dbReference type="AlphaFoldDB" id="W7HTM2"/>
<keyword evidence="12" id="KW-1185">Reference proteome</keyword>
<organism evidence="11 12">
    <name type="scientific">Drechslerella stenobrocha 248</name>
    <dbReference type="NCBI Taxonomy" id="1043628"/>
    <lineage>
        <taxon>Eukaryota</taxon>
        <taxon>Fungi</taxon>
        <taxon>Dikarya</taxon>
        <taxon>Ascomycota</taxon>
        <taxon>Pezizomycotina</taxon>
        <taxon>Orbiliomycetes</taxon>
        <taxon>Orbiliales</taxon>
        <taxon>Orbiliaceae</taxon>
        <taxon>Drechslerella</taxon>
    </lineage>
</organism>
<dbReference type="PROSITE" id="PS51728">
    <property type="entry name" value="RTT109_HAT"/>
    <property type="match status" value="1"/>
</dbReference>
<evidence type="ECO:0000313" key="12">
    <source>
        <dbReference type="Proteomes" id="UP000024837"/>
    </source>
</evidence>
<dbReference type="PANTHER" id="PTHR31571">
    <property type="entry name" value="ALTERED INHERITANCE OF MITOCHONDRIA PROTEIN 6"/>
    <property type="match status" value="1"/>
</dbReference>